<proteinExistence type="predicted"/>
<comment type="caution">
    <text evidence="1">The sequence shown here is derived from an EMBL/GenBank/DDBJ whole genome shotgun (WGS) entry which is preliminary data.</text>
</comment>
<dbReference type="EMBL" id="NBSK02000007">
    <property type="protein sequence ID" value="KAJ0197101.1"/>
    <property type="molecule type" value="Genomic_DNA"/>
</dbReference>
<name>A0A9R1V072_LACSA</name>
<gene>
    <name evidence="1" type="ORF">LSAT_V11C700370380</name>
</gene>
<dbReference type="AlphaFoldDB" id="A0A9R1V072"/>
<sequence>MERFLLGKEKGEQIWRSMKDGPHVLVRKMVRDVTTTLMGQEEQRPTPLTTTYIEKLNADEVAFSEMVFGVPPSLFEHIKIFGTLFKICLVVNEFDTFTTTLGESVSSTYNRYINIVNNMIAYRIVQTSLEYNLKFINSLGKGWGNIKLFLQRHESNVAQTLRELSGGPLALVSSFDPQVSNPSVSNPFKVFIPPITSVQPTPPALHLPTNSNYQFDGDLDLEAMDSELRFQQEFALLSMKYKRPWNPTHKPYHNGFQAFTRIILNHFLNLQRTHLLTNPTSRHQESYDNMKSYTPKIVCHKCGHGNHFGKDYMAKAIQKPKIKDSAYYACRAQEMAASEKVFITTVTRDVEGYWSSGDEDEVSTGRSMCLMARKMIECDEGYWSSGSEEDDEDAEPNFCYMATNDPPGKSIV</sequence>
<dbReference type="Proteomes" id="UP000235145">
    <property type="component" value="Unassembled WGS sequence"/>
</dbReference>
<organism evidence="1 2">
    <name type="scientific">Lactuca sativa</name>
    <name type="common">Garden lettuce</name>
    <dbReference type="NCBI Taxonomy" id="4236"/>
    <lineage>
        <taxon>Eukaryota</taxon>
        <taxon>Viridiplantae</taxon>
        <taxon>Streptophyta</taxon>
        <taxon>Embryophyta</taxon>
        <taxon>Tracheophyta</taxon>
        <taxon>Spermatophyta</taxon>
        <taxon>Magnoliopsida</taxon>
        <taxon>eudicotyledons</taxon>
        <taxon>Gunneridae</taxon>
        <taxon>Pentapetalae</taxon>
        <taxon>asterids</taxon>
        <taxon>campanulids</taxon>
        <taxon>Asterales</taxon>
        <taxon>Asteraceae</taxon>
        <taxon>Cichorioideae</taxon>
        <taxon>Cichorieae</taxon>
        <taxon>Lactucinae</taxon>
        <taxon>Lactuca</taxon>
    </lineage>
</organism>
<accession>A0A9R1V072</accession>
<reference evidence="1 2" key="1">
    <citation type="journal article" date="2017" name="Nat. Commun.">
        <title>Genome assembly with in vitro proximity ligation data and whole-genome triplication in lettuce.</title>
        <authorList>
            <person name="Reyes-Chin-Wo S."/>
            <person name="Wang Z."/>
            <person name="Yang X."/>
            <person name="Kozik A."/>
            <person name="Arikit S."/>
            <person name="Song C."/>
            <person name="Xia L."/>
            <person name="Froenicke L."/>
            <person name="Lavelle D.O."/>
            <person name="Truco M.J."/>
            <person name="Xia R."/>
            <person name="Zhu S."/>
            <person name="Xu C."/>
            <person name="Xu H."/>
            <person name="Xu X."/>
            <person name="Cox K."/>
            <person name="Korf I."/>
            <person name="Meyers B.C."/>
            <person name="Michelmore R.W."/>
        </authorList>
    </citation>
    <scope>NUCLEOTIDE SEQUENCE [LARGE SCALE GENOMIC DNA]</scope>
    <source>
        <strain evidence="2">cv. Salinas</strain>
        <tissue evidence="1">Seedlings</tissue>
    </source>
</reference>
<protein>
    <submittedName>
        <fullName evidence="1">Uncharacterized protein</fullName>
    </submittedName>
</protein>
<keyword evidence="2" id="KW-1185">Reference proteome</keyword>
<evidence type="ECO:0000313" key="1">
    <source>
        <dbReference type="EMBL" id="KAJ0197101.1"/>
    </source>
</evidence>
<evidence type="ECO:0000313" key="2">
    <source>
        <dbReference type="Proteomes" id="UP000235145"/>
    </source>
</evidence>